<accession>A0AAD5U9R8</accession>
<dbReference type="FunFam" id="3.30.1060.10:FF:000006">
    <property type="entry name" value="Peptide methionine sulfoxide reductase"/>
    <property type="match status" value="1"/>
</dbReference>
<evidence type="ECO:0000313" key="8">
    <source>
        <dbReference type="EMBL" id="KAJ3250633.1"/>
    </source>
</evidence>
<dbReference type="AlphaFoldDB" id="A0AAD5U9R8"/>
<comment type="caution">
    <text evidence="8">The sequence shown here is derived from an EMBL/GenBank/DDBJ whole genome shotgun (WGS) entry which is preliminary data.</text>
</comment>
<proteinExistence type="inferred from homology"/>
<dbReference type="InterPro" id="IPR036509">
    <property type="entry name" value="Met_Sox_Rdtase_MsrA_sf"/>
</dbReference>
<dbReference type="InterPro" id="IPR002569">
    <property type="entry name" value="Met_Sox_Rdtase_MsrA_dom"/>
</dbReference>
<evidence type="ECO:0000259" key="7">
    <source>
        <dbReference type="Pfam" id="PF01625"/>
    </source>
</evidence>
<keyword evidence="3" id="KW-0560">Oxidoreductase</keyword>
<comment type="similarity">
    <text evidence="1">Belongs to the MsrA Met sulfoxide reductase family.</text>
</comment>
<gene>
    <name evidence="8" type="primary">MXR1</name>
    <name evidence="8" type="ORF">HK103_003287</name>
</gene>
<evidence type="ECO:0000256" key="1">
    <source>
        <dbReference type="ARBA" id="ARBA00005591"/>
    </source>
</evidence>
<dbReference type="EC" id="1.8.4.11" evidence="2"/>
<evidence type="ECO:0000256" key="3">
    <source>
        <dbReference type="ARBA" id="ARBA00023002"/>
    </source>
</evidence>
<evidence type="ECO:0000256" key="6">
    <source>
        <dbReference type="ARBA" id="ARBA00048782"/>
    </source>
</evidence>
<evidence type="ECO:0000256" key="5">
    <source>
        <dbReference type="ARBA" id="ARBA00047806"/>
    </source>
</evidence>
<sequence>MTQPLPVGEGQEIATFGQGCFWGTEKSFRRKFKNNGLIDAQVGYAGGHAENVNYKQVCTGQTGHAEVVQIVYDPKVLSYATLVDFFYRSHDPLTRNRQGNDAGTQYRSAIFYHNEEQKRLAEEGTVAAQVHFGNHQIQTTIEPVGKYYPAEDYHQEYLHNNPSGYECATHFERTWEKIEAKYKS</sequence>
<dbReference type="GO" id="GO:0008113">
    <property type="term" value="F:peptide-methionine (S)-S-oxide reductase activity"/>
    <property type="evidence" value="ECO:0007669"/>
    <property type="project" value="UniProtKB-EC"/>
</dbReference>
<dbReference type="HAMAP" id="MF_01401">
    <property type="entry name" value="MsrA"/>
    <property type="match status" value="1"/>
</dbReference>
<dbReference type="Gene3D" id="3.30.1060.10">
    <property type="entry name" value="Peptide methionine sulphoxide reductase MsrA"/>
    <property type="match status" value="1"/>
</dbReference>
<comment type="catalytic activity">
    <reaction evidence="5">
        <text>L-methionyl-[protein] + [thioredoxin]-disulfide + H2O = L-methionyl-(S)-S-oxide-[protein] + [thioredoxin]-dithiol</text>
        <dbReference type="Rhea" id="RHEA:14217"/>
        <dbReference type="Rhea" id="RHEA-COMP:10698"/>
        <dbReference type="Rhea" id="RHEA-COMP:10700"/>
        <dbReference type="Rhea" id="RHEA-COMP:12313"/>
        <dbReference type="Rhea" id="RHEA-COMP:12315"/>
        <dbReference type="ChEBI" id="CHEBI:15377"/>
        <dbReference type="ChEBI" id="CHEBI:16044"/>
        <dbReference type="ChEBI" id="CHEBI:29950"/>
        <dbReference type="ChEBI" id="CHEBI:44120"/>
        <dbReference type="ChEBI" id="CHEBI:50058"/>
        <dbReference type="EC" id="1.8.4.11"/>
    </reaction>
</comment>
<protein>
    <recommendedName>
        <fullName evidence="2">peptide-methionine (S)-S-oxide reductase</fullName>
        <ecNumber evidence="2">1.8.4.11</ecNumber>
    </recommendedName>
    <alternativeName>
        <fullName evidence="4">Peptide-methionine (S)-S-oxide reductase</fullName>
    </alternativeName>
</protein>
<dbReference type="Pfam" id="PF01625">
    <property type="entry name" value="PMSR"/>
    <property type="match status" value="1"/>
</dbReference>
<dbReference type="NCBIfam" id="TIGR00401">
    <property type="entry name" value="msrA"/>
    <property type="match status" value="1"/>
</dbReference>
<dbReference type="GO" id="GO:0034599">
    <property type="term" value="P:cellular response to oxidative stress"/>
    <property type="evidence" value="ECO:0007669"/>
    <property type="project" value="UniProtKB-ARBA"/>
</dbReference>
<evidence type="ECO:0000256" key="4">
    <source>
        <dbReference type="ARBA" id="ARBA00030643"/>
    </source>
</evidence>
<dbReference type="Proteomes" id="UP001210925">
    <property type="component" value="Unassembled WGS sequence"/>
</dbReference>
<reference evidence="8" key="1">
    <citation type="submission" date="2020-05" db="EMBL/GenBank/DDBJ databases">
        <title>Phylogenomic resolution of chytrid fungi.</title>
        <authorList>
            <person name="Stajich J.E."/>
            <person name="Amses K."/>
            <person name="Simmons R."/>
            <person name="Seto K."/>
            <person name="Myers J."/>
            <person name="Bonds A."/>
            <person name="Quandt C.A."/>
            <person name="Barry K."/>
            <person name="Liu P."/>
            <person name="Grigoriev I."/>
            <person name="Longcore J.E."/>
            <person name="James T.Y."/>
        </authorList>
    </citation>
    <scope>NUCLEOTIDE SEQUENCE</scope>
    <source>
        <strain evidence="8">PLAUS21</strain>
    </source>
</reference>
<evidence type="ECO:0000256" key="2">
    <source>
        <dbReference type="ARBA" id="ARBA00012502"/>
    </source>
</evidence>
<dbReference type="SUPFAM" id="SSF55068">
    <property type="entry name" value="Peptide methionine sulfoxide reductase"/>
    <property type="match status" value="1"/>
</dbReference>
<name>A0AAD5U9R8_9FUNG</name>
<dbReference type="EMBL" id="JADGKB010000236">
    <property type="protein sequence ID" value="KAJ3250633.1"/>
    <property type="molecule type" value="Genomic_DNA"/>
</dbReference>
<feature type="domain" description="Peptide methionine sulphoxide reductase MsrA" evidence="7">
    <location>
        <begin position="14"/>
        <end position="167"/>
    </location>
</feature>
<organism evidence="8 9">
    <name type="scientific">Boothiomyces macroporosus</name>
    <dbReference type="NCBI Taxonomy" id="261099"/>
    <lineage>
        <taxon>Eukaryota</taxon>
        <taxon>Fungi</taxon>
        <taxon>Fungi incertae sedis</taxon>
        <taxon>Chytridiomycota</taxon>
        <taxon>Chytridiomycota incertae sedis</taxon>
        <taxon>Chytridiomycetes</taxon>
        <taxon>Rhizophydiales</taxon>
        <taxon>Terramycetaceae</taxon>
        <taxon>Boothiomyces</taxon>
    </lineage>
</organism>
<dbReference type="PANTHER" id="PTHR43774:SF1">
    <property type="entry name" value="PEPTIDE METHIONINE SULFOXIDE REDUCTASE MSRA 2"/>
    <property type="match status" value="1"/>
</dbReference>
<dbReference type="PANTHER" id="PTHR43774">
    <property type="entry name" value="PEPTIDE METHIONINE SULFOXIDE REDUCTASE"/>
    <property type="match status" value="1"/>
</dbReference>
<keyword evidence="9" id="KW-1185">Reference proteome</keyword>
<evidence type="ECO:0000313" key="9">
    <source>
        <dbReference type="Proteomes" id="UP001210925"/>
    </source>
</evidence>
<comment type="catalytic activity">
    <reaction evidence="6">
        <text>[thioredoxin]-disulfide + L-methionine + H2O = L-methionine (S)-S-oxide + [thioredoxin]-dithiol</text>
        <dbReference type="Rhea" id="RHEA:19993"/>
        <dbReference type="Rhea" id="RHEA-COMP:10698"/>
        <dbReference type="Rhea" id="RHEA-COMP:10700"/>
        <dbReference type="ChEBI" id="CHEBI:15377"/>
        <dbReference type="ChEBI" id="CHEBI:29950"/>
        <dbReference type="ChEBI" id="CHEBI:50058"/>
        <dbReference type="ChEBI" id="CHEBI:57844"/>
        <dbReference type="ChEBI" id="CHEBI:58772"/>
        <dbReference type="EC" id="1.8.4.11"/>
    </reaction>
</comment>